<proteinExistence type="predicted"/>
<dbReference type="AlphaFoldDB" id="A0A5J4YIX5"/>
<evidence type="ECO:0000313" key="1">
    <source>
        <dbReference type="EMBL" id="KAA8490734.1"/>
    </source>
</evidence>
<name>A0A5J4YIX5_PORPP</name>
<keyword evidence="2" id="KW-1185">Reference proteome</keyword>
<dbReference type="EMBL" id="VRMN01000019">
    <property type="protein sequence ID" value="KAA8490734.1"/>
    <property type="molecule type" value="Genomic_DNA"/>
</dbReference>
<gene>
    <name evidence="1" type="ORF">FVE85_4365</name>
</gene>
<sequence>MKGFTAAVRRERASAKVAELARGRNTTGTHKTYLPNQRKFLKYVLAHYMEDHGIRRPSANRHLLQLLGYPTEEIMPTIYKGLVDADGAGSTFPKTVRSNVFNHFSDTGVMMPKFMRSVLIKNMF</sequence>
<dbReference type="Proteomes" id="UP000324585">
    <property type="component" value="Unassembled WGS sequence"/>
</dbReference>
<reference evidence="2" key="1">
    <citation type="journal article" date="2019" name="Nat. Commun.">
        <title>Expansion of phycobilisome linker gene families in mesophilic red algae.</title>
        <authorList>
            <person name="Lee J."/>
            <person name="Kim D."/>
            <person name="Bhattacharya D."/>
            <person name="Yoon H.S."/>
        </authorList>
    </citation>
    <scope>NUCLEOTIDE SEQUENCE [LARGE SCALE GENOMIC DNA]</scope>
    <source>
        <strain evidence="2">CCMP 1328</strain>
    </source>
</reference>
<evidence type="ECO:0000313" key="2">
    <source>
        <dbReference type="Proteomes" id="UP000324585"/>
    </source>
</evidence>
<accession>A0A5J4YIX5</accession>
<comment type="caution">
    <text evidence="1">The sequence shown here is derived from an EMBL/GenBank/DDBJ whole genome shotgun (WGS) entry which is preliminary data.</text>
</comment>
<organism evidence="1 2">
    <name type="scientific">Porphyridium purpureum</name>
    <name type="common">Red alga</name>
    <name type="synonym">Porphyridium cruentum</name>
    <dbReference type="NCBI Taxonomy" id="35688"/>
    <lineage>
        <taxon>Eukaryota</taxon>
        <taxon>Rhodophyta</taxon>
        <taxon>Bangiophyceae</taxon>
        <taxon>Porphyridiales</taxon>
        <taxon>Porphyridiaceae</taxon>
        <taxon>Porphyridium</taxon>
    </lineage>
</organism>
<protein>
    <submittedName>
        <fullName evidence="1">Uncharacterized protein</fullName>
    </submittedName>
</protein>